<evidence type="ECO:0000256" key="5">
    <source>
        <dbReference type="RuleBase" id="RU000660"/>
    </source>
</evidence>
<accession>A0A3B0IXU8</accession>
<name>A0A3B0IXU8_9RICK</name>
<keyword evidence="3 4" id="KW-0687">Ribonucleoprotein</keyword>
<dbReference type="InterPro" id="IPR036373">
    <property type="entry name" value="Ribosomal_bL17_sf"/>
</dbReference>
<dbReference type="Gene3D" id="3.90.1030.10">
    <property type="entry name" value="Ribosomal protein L17"/>
    <property type="match status" value="1"/>
</dbReference>
<reference evidence="6" key="1">
    <citation type="submission" date="2018-04" db="EMBL/GenBank/DDBJ databases">
        <authorList>
            <person name="Go L.Y."/>
            <person name="Mitchell J.A."/>
        </authorList>
    </citation>
    <scope>NUCLEOTIDE SEQUENCE</scope>
    <source>
        <strain evidence="6">WBAF</strain>
    </source>
</reference>
<evidence type="ECO:0000313" key="6">
    <source>
        <dbReference type="EMBL" id="SPP34260.1"/>
    </source>
</evidence>
<dbReference type="PANTHER" id="PTHR14413">
    <property type="entry name" value="RIBOSOMAL PROTEIN L17"/>
    <property type="match status" value="1"/>
</dbReference>
<comment type="subunit">
    <text evidence="4">Part of the 50S ribosomal subunit. Contacts protein L32.</text>
</comment>
<keyword evidence="2 4" id="KW-0689">Ribosomal protein</keyword>
<dbReference type="AlphaFoldDB" id="A0A3B0IXU8"/>
<evidence type="ECO:0000256" key="2">
    <source>
        <dbReference type="ARBA" id="ARBA00022980"/>
    </source>
</evidence>
<dbReference type="InterPro" id="IPR000456">
    <property type="entry name" value="Ribosomal_bL17"/>
</dbReference>
<protein>
    <recommendedName>
        <fullName evidence="4">Large ribosomal subunit protein bL17</fullName>
    </recommendedName>
</protein>
<dbReference type="GO" id="GO:0022625">
    <property type="term" value="C:cytosolic large ribosomal subunit"/>
    <property type="evidence" value="ECO:0007669"/>
    <property type="project" value="TreeGrafter"/>
</dbReference>
<dbReference type="GO" id="GO:0003735">
    <property type="term" value="F:structural constituent of ribosome"/>
    <property type="evidence" value="ECO:0007669"/>
    <property type="project" value="InterPro"/>
</dbReference>
<dbReference type="SUPFAM" id="SSF64263">
    <property type="entry name" value="Prokaryotic ribosomal protein L17"/>
    <property type="match status" value="1"/>
</dbReference>
<comment type="similarity">
    <text evidence="1 4 5">Belongs to the bacterial ribosomal protein bL17 family.</text>
</comment>
<sequence length="142" mass="16041">MKHGVKKSKLSRCTEHRLSMLKNLSISLINHEQIVTTLPKAKALRPYVEKFITIAKNNDSLHGRRLLLSRLHNSKLVVDKLLSVLANRYQDRKGGYSRIIKFGTRKGDCAPMAVIELVDRDISAKGEIYSKNKKGSKVVTQS</sequence>
<dbReference type="HAMAP" id="MF_01368">
    <property type="entry name" value="Ribosomal_bL17"/>
    <property type="match status" value="1"/>
</dbReference>
<dbReference type="Pfam" id="PF01196">
    <property type="entry name" value="Ribosomal_L17"/>
    <property type="match status" value="1"/>
</dbReference>
<evidence type="ECO:0000256" key="4">
    <source>
        <dbReference type="HAMAP-Rule" id="MF_01368"/>
    </source>
</evidence>
<organism evidence="6">
    <name type="scientific">Wolbachia endosymbiont of Aleurodicus floccissimus</name>
    <dbReference type="NCBI Taxonomy" id="2152762"/>
    <lineage>
        <taxon>Bacteria</taxon>
        <taxon>Pseudomonadati</taxon>
        <taxon>Pseudomonadota</taxon>
        <taxon>Alphaproteobacteria</taxon>
        <taxon>Rickettsiales</taxon>
        <taxon>Anaplasmataceae</taxon>
        <taxon>Wolbachieae</taxon>
        <taxon>Wolbachia</taxon>
    </lineage>
</organism>
<evidence type="ECO:0000256" key="3">
    <source>
        <dbReference type="ARBA" id="ARBA00023274"/>
    </source>
</evidence>
<gene>
    <name evidence="4 6" type="primary">rplQ</name>
    <name evidence="6" type="ORF">WBAF_1094</name>
</gene>
<dbReference type="GO" id="GO:0006412">
    <property type="term" value="P:translation"/>
    <property type="evidence" value="ECO:0007669"/>
    <property type="project" value="UniProtKB-UniRule"/>
</dbReference>
<proteinExistence type="inferred from homology"/>
<dbReference type="EMBL" id="OUNF01000283">
    <property type="protein sequence ID" value="SPP34260.1"/>
    <property type="molecule type" value="Genomic_DNA"/>
</dbReference>
<dbReference type="PANTHER" id="PTHR14413:SF16">
    <property type="entry name" value="LARGE RIBOSOMAL SUBUNIT PROTEIN BL17M"/>
    <property type="match status" value="1"/>
</dbReference>
<evidence type="ECO:0000256" key="1">
    <source>
        <dbReference type="ARBA" id="ARBA00008777"/>
    </source>
</evidence>
<dbReference type="NCBIfam" id="TIGR00059">
    <property type="entry name" value="L17"/>
    <property type="match status" value="1"/>
</dbReference>